<keyword evidence="1" id="KW-0812">Transmembrane</keyword>
<organism evidence="2 3">
    <name type="scientific">Fusarium oxysporum</name>
    <name type="common">Fusarium vascular wilt</name>
    <dbReference type="NCBI Taxonomy" id="5507"/>
    <lineage>
        <taxon>Eukaryota</taxon>
        <taxon>Fungi</taxon>
        <taxon>Dikarya</taxon>
        <taxon>Ascomycota</taxon>
        <taxon>Pezizomycotina</taxon>
        <taxon>Sordariomycetes</taxon>
        <taxon>Hypocreomycetidae</taxon>
        <taxon>Hypocreales</taxon>
        <taxon>Nectriaceae</taxon>
        <taxon>Fusarium</taxon>
        <taxon>Fusarium oxysporum species complex</taxon>
    </lineage>
</organism>
<proteinExistence type="predicted"/>
<feature type="transmembrane region" description="Helical" evidence="1">
    <location>
        <begin position="348"/>
        <end position="372"/>
    </location>
</feature>
<keyword evidence="1" id="KW-0472">Membrane</keyword>
<dbReference type="VEuPathDB" id="FungiDB:FOZG_12977"/>
<evidence type="ECO:0008006" key="4">
    <source>
        <dbReference type="Google" id="ProtNLM"/>
    </source>
</evidence>
<dbReference type="VEuPathDB" id="FungiDB:FOMG_16632"/>
<dbReference type="AlphaFoldDB" id="A0A420N092"/>
<evidence type="ECO:0000313" key="2">
    <source>
        <dbReference type="EMBL" id="RKK73689.1"/>
    </source>
</evidence>
<reference evidence="2 3" key="1">
    <citation type="journal article" date="2018" name="Sci. Rep.">
        <title>Characterisation of pathogen-specific regions and novel effector candidates in Fusarium oxysporum f. sp. cepae.</title>
        <authorList>
            <person name="Armitage A.D."/>
            <person name="Taylor A."/>
            <person name="Sobczyk M.K."/>
            <person name="Baxter L."/>
            <person name="Greenfield B.P."/>
            <person name="Bates H.J."/>
            <person name="Wilson F."/>
            <person name="Jackson A.C."/>
            <person name="Ott S."/>
            <person name="Harrison R.J."/>
            <person name="Clarkson J.P."/>
        </authorList>
    </citation>
    <scope>NUCLEOTIDE SEQUENCE [LARGE SCALE GENOMIC DNA]</scope>
    <source>
        <strain evidence="2 3">Fo_A13</strain>
    </source>
</reference>
<evidence type="ECO:0000313" key="3">
    <source>
        <dbReference type="Proteomes" id="UP000285084"/>
    </source>
</evidence>
<keyword evidence="1" id="KW-1133">Transmembrane helix</keyword>
<comment type="caution">
    <text evidence="2">The sequence shown here is derived from an EMBL/GenBank/DDBJ whole genome shotgun (WGS) entry which is preliminary data.</text>
</comment>
<dbReference type="VEuPathDB" id="FungiDB:FOXG_22604"/>
<protein>
    <recommendedName>
        <fullName evidence="4">Transmembrane protein</fullName>
    </recommendedName>
</protein>
<dbReference type="EMBL" id="MRCX01000081">
    <property type="protein sequence ID" value="RKK73689.1"/>
    <property type="molecule type" value="Genomic_DNA"/>
</dbReference>
<accession>A0A420N092</accession>
<dbReference type="VEuPathDB" id="FungiDB:FOC1_g10002130"/>
<dbReference type="VEuPathDB" id="FungiDB:FOIG_15764"/>
<gene>
    <name evidence="2" type="ORF">BFJ69_g9131</name>
</gene>
<sequence length="443" mass="48769">MLPYDKASDRTTLEYYHGPAVVINERTACFPPNFINTSIQWDTGERTGINGLYLNATFAVENQTDFLGKELSKPVQVYCKLYNIWNDTKTSTNWPTALCNELAMVEVSSKSVTMNPLSGWSYGFRYVTLVNSGEVLNGHFESGIGSAIPPDLQKELDNLTYRTDGPWTLAQTANGTEVFNATMCFISQNLPHKFNVTMTGKAVASEPTFLTELSSLTVLRNDTGVLRQLGVGISPGNTTGRGTLNLEVHSGPDLWMELDGEVSIQSAYLELRVTLVEFSALGGWSLAGNIVFNDLTTTVIWATHPEHAAMFQKILHETDVILRLASIFEPTHEVTTINAQNFVVPQQWTGFIVAIAILIMHFILTALTLVLFAKRTQSSLLGNAWQAVSQLVSPETQDIIRAAGSEGIRDRQVEALARSAGRNREVYALASGVDNGRIELCVR</sequence>
<dbReference type="VEuPathDB" id="FungiDB:FOC4_g10003194"/>
<dbReference type="Proteomes" id="UP000285084">
    <property type="component" value="Unassembled WGS sequence"/>
</dbReference>
<name>A0A420N092_FUSOX</name>
<evidence type="ECO:0000256" key="1">
    <source>
        <dbReference type="SAM" id="Phobius"/>
    </source>
</evidence>
<dbReference type="VEuPathDB" id="FungiDB:HZS61_006990"/>